<dbReference type="OrthoDB" id="9342475at2"/>
<evidence type="ECO:0000256" key="2">
    <source>
        <dbReference type="ARBA" id="ARBA00004613"/>
    </source>
</evidence>
<comment type="caution">
    <text evidence="8">The sequence shown here is derived from an EMBL/GenBank/DDBJ whole genome shotgun (WGS) entry which is preliminary data.</text>
</comment>
<dbReference type="AlphaFoldDB" id="A0A0T5NYQ1"/>
<organism evidence="8 9">
    <name type="scientific">Roseovarius atlanticus</name>
    <dbReference type="NCBI Taxonomy" id="1641875"/>
    <lineage>
        <taxon>Bacteria</taxon>
        <taxon>Pseudomonadati</taxon>
        <taxon>Pseudomonadota</taxon>
        <taxon>Alphaproteobacteria</taxon>
        <taxon>Rhodobacterales</taxon>
        <taxon>Roseobacteraceae</taxon>
        <taxon>Roseovarius</taxon>
    </lineage>
</organism>
<proteinExistence type="predicted"/>
<keyword evidence="5" id="KW-0677">Repeat</keyword>
<dbReference type="EMBL" id="LAXJ01000003">
    <property type="protein sequence ID" value="KRS13839.1"/>
    <property type="molecule type" value="Genomic_DNA"/>
</dbReference>
<dbReference type="GO" id="GO:0016020">
    <property type="term" value="C:membrane"/>
    <property type="evidence" value="ECO:0007669"/>
    <property type="project" value="UniProtKB-SubCell"/>
</dbReference>
<evidence type="ECO:0000313" key="9">
    <source>
        <dbReference type="Proteomes" id="UP000051295"/>
    </source>
</evidence>
<keyword evidence="7" id="KW-0472">Membrane</keyword>
<evidence type="ECO:0000256" key="6">
    <source>
        <dbReference type="ARBA" id="ARBA00023026"/>
    </source>
</evidence>
<dbReference type="GO" id="GO:0005509">
    <property type="term" value="F:calcium ion binding"/>
    <property type="evidence" value="ECO:0007669"/>
    <property type="project" value="InterPro"/>
</dbReference>
<dbReference type="GO" id="GO:0005576">
    <property type="term" value="C:extracellular region"/>
    <property type="evidence" value="ECO:0007669"/>
    <property type="project" value="UniProtKB-SubCell"/>
</dbReference>
<comment type="subcellular location">
    <subcellularLocation>
        <location evidence="1">Membrane</location>
    </subcellularLocation>
    <subcellularLocation>
        <location evidence="2">Secreted</location>
    </subcellularLocation>
</comment>
<evidence type="ECO:0000313" key="8">
    <source>
        <dbReference type="EMBL" id="KRS13839.1"/>
    </source>
</evidence>
<dbReference type="InterPro" id="IPR011049">
    <property type="entry name" value="Serralysin-like_metalloprot_C"/>
</dbReference>
<protein>
    <recommendedName>
        <fullName evidence="10">Calcium-binding protein</fullName>
    </recommendedName>
</protein>
<dbReference type="GO" id="GO:0090729">
    <property type="term" value="F:toxin activity"/>
    <property type="evidence" value="ECO:0007669"/>
    <property type="project" value="UniProtKB-KW"/>
</dbReference>
<dbReference type="InterPro" id="IPR050557">
    <property type="entry name" value="RTX_toxin/Mannuronan_C5-epim"/>
</dbReference>
<dbReference type="InterPro" id="IPR003995">
    <property type="entry name" value="RTX_toxin_determinant-A"/>
</dbReference>
<keyword evidence="9" id="KW-1185">Reference proteome</keyword>
<keyword evidence="4" id="KW-0800">Toxin</keyword>
<dbReference type="RefSeq" id="WP_057790741.1">
    <property type="nucleotide sequence ID" value="NZ_LAXJ01000003.1"/>
</dbReference>
<dbReference type="PATRIC" id="fig|1641875.4.peg.2921"/>
<dbReference type="PRINTS" id="PR00313">
    <property type="entry name" value="CABNDNGRPT"/>
</dbReference>
<evidence type="ECO:0000256" key="5">
    <source>
        <dbReference type="ARBA" id="ARBA00022737"/>
    </source>
</evidence>
<sequence>MPRVTLNGQGAVQVADSDLLVGLTDLEIGMEGGDPVLYAAARGGGALSRFILGNGDGPASLQGSWDIPTGLLQLESSDIALVDGAGGVTGVMVAGLADDDLRGRVDTGHGLGGSMVYDAGAFDLGDISEIVMAPDGVSGLAALRGGGLVQLSFAGNGQVSVLAPAGLGALSSHRASAVSWIEAGGTDYAVVTYAGSDDVALLRAGSNGRLSLVDVVGPAEGAWIDRPGAVVTLTAADGVTYAVVAASGSSSLTVLAIEGNRLRPVDHAIDSLDTRFDDADHLAVVEIAGQSFVVAAGSDRGLTVMSLLPGGQLLEVATIPASLETPLNGISALDAVVVGDTARIFVATQGAPYLVEFEFTLENAGLTLAGTAGADRLTGTGGDDMIVGAAGDDTLSGGAGDDVISDGAGADILIGGAGADIFVLGADGQIDRINDYQSGTDRIELQGPQPGLGADDIRVVSRSWGAELHIGDEMVRVYSASGASLSLSDFAGGAVGMTASISTRLSDYPDDSPDYGPETGSALAPTLRYQRPSFDFPQLPEPFVAVSPASAQMGGTGNDILQGAQTASQISGGGGNDRIVGYNGADILTGGAGFDTIIGHGGNDTISGGDHADEIEGRAGDDVITGGDGYDNLRGDVGNDSIWGGRGPDRIWGGDGDDWIDAGFNYGPSVDGVEGGAGNDTLFGGVGFDLLIGGAGADAIDGGLHADNIFGDDGADMLYGNDGFDRLFGGAGDDQLYGGAGPDTHFGQGDNDRMWGGSGNDRFFGGTGNDYIVGEEGNDTLGGNAGFDTLIGGAGDDLLYGDFNADRFVFETGHGHDTVVGFDALNALEVLDFSDLNMFSATSDVMAQAAQVGNNVIIATGADSSITLIAVSYGDLDGTDFLF</sequence>
<dbReference type="PANTHER" id="PTHR38340">
    <property type="entry name" value="S-LAYER PROTEIN"/>
    <property type="match status" value="1"/>
</dbReference>
<accession>A0A0T5NYQ1</accession>
<evidence type="ECO:0000256" key="3">
    <source>
        <dbReference type="ARBA" id="ARBA00022525"/>
    </source>
</evidence>
<dbReference type="Gene3D" id="2.150.10.10">
    <property type="entry name" value="Serralysin-like metalloprotease, C-terminal"/>
    <property type="match status" value="6"/>
</dbReference>
<keyword evidence="3" id="KW-0964">Secreted</keyword>
<evidence type="ECO:0000256" key="7">
    <source>
        <dbReference type="ARBA" id="ARBA00023136"/>
    </source>
</evidence>
<dbReference type="Proteomes" id="UP000051295">
    <property type="component" value="Unassembled WGS sequence"/>
</dbReference>
<dbReference type="PANTHER" id="PTHR38340:SF1">
    <property type="entry name" value="S-LAYER PROTEIN"/>
    <property type="match status" value="1"/>
</dbReference>
<dbReference type="Pfam" id="PF00353">
    <property type="entry name" value="HemolysinCabind"/>
    <property type="match status" value="8"/>
</dbReference>
<reference evidence="8 9" key="1">
    <citation type="submission" date="2015-04" db="EMBL/GenBank/DDBJ databases">
        <title>The draft genome sequence of Roseovarius sp.R12b.</title>
        <authorList>
            <person name="Li G."/>
            <person name="Lai Q."/>
            <person name="Shao Z."/>
            <person name="Yan P."/>
        </authorList>
    </citation>
    <scope>NUCLEOTIDE SEQUENCE [LARGE SCALE GENOMIC DNA]</scope>
    <source>
        <strain evidence="8 9">R12B</strain>
    </source>
</reference>
<evidence type="ECO:0000256" key="1">
    <source>
        <dbReference type="ARBA" id="ARBA00004370"/>
    </source>
</evidence>
<name>A0A0T5NYQ1_9RHOB</name>
<dbReference type="PROSITE" id="PS00330">
    <property type="entry name" value="HEMOLYSIN_CALCIUM"/>
    <property type="match status" value="5"/>
</dbReference>
<dbReference type="InterPro" id="IPR018511">
    <property type="entry name" value="Hemolysin-typ_Ca-bd_CS"/>
</dbReference>
<evidence type="ECO:0008006" key="10">
    <source>
        <dbReference type="Google" id="ProtNLM"/>
    </source>
</evidence>
<dbReference type="SUPFAM" id="SSF51120">
    <property type="entry name" value="beta-Roll"/>
    <property type="match status" value="4"/>
</dbReference>
<evidence type="ECO:0000256" key="4">
    <source>
        <dbReference type="ARBA" id="ARBA00022656"/>
    </source>
</evidence>
<dbReference type="STRING" id="1641875.XM53_04545"/>
<dbReference type="InterPro" id="IPR001343">
    <property type="entry name" value="Hemolysn_Ca-bd"/>
</dbReference>
<gene>
    <name evidence="8" type="ORF">XM53_04545</name>
</gene>
<keyword evidence="6" id="KW-0843">Virulence</keyword>
<dbReference type="PRINTS" id="PR01488">
    <property type="entry name" value="RTXTOXINA"/>
</dbReference>